<evidence type="ECO:0000313" key="2">
    <source>
        <dbReference type="EMBL" id="KAK9797080.1"/>
    </source>
</evidence>
<dbReference type="GO" id="GO:0019509">
    <property type="term" value="P:L-methionine salvage from methylthioadenosine"/>
    <property type="evidence" value="ECO:0007669"/>
    <property type="project" value="InterPro"/>
</dbReference>
<comment type="caution">
    <text evidence="2">The sequence shown here is derived from an EMBL/GenBank/DDBJ whole genome shotgun (WGS) entry which is preliminary data.</text>
</comment>
<dbReference type="EMBL" id="JALJOQ010000109">
    <property type="protein sequence ID" value="KAK9797080.1"/>
    <property type="molecule type" value="Genomic_DNA"/>
</dbReference>
<name>A0AAW1NY29_9CHLO</name>
<sequence>MEQEAAPLISGLGLSKDDPSVVPKPAPCISYTGTYSGLEVTVVCNGRCSVHSVDNVGTVPAAVAAYLAVQAVQPDLLINAGTAGGFKARGAGIGDIYVSSKTVNHDRRIPLSGFDMYGHWAIESTPAPNLVKALNLKAGVVSSGNSMDFVQADLDNMEKQGAAVKEMEAAGIAWSAHLFGTPFFALKSITDIVDGGRVAQEEFMENLATAAKALHDTLGPVLEFVASKDVSEL</sequence>
<accession>A0AAW1NY29</accession>
<organism evidence="2 3">
    <name type="scientific">Symbiochloris irregularis</name>
    <dbReference type="NCBI Taxonomy" id="706552"/>
    <lineage>
        <taxon>Eukaryota</taxon>
        <taxon>Viridiplantae</taxon>
        <taxon>Chlorophyta</taxon>
        <taxon>core chlorophytes</taxon>
        <taxon>Trebouxiophyceae</taxon>
        <taxon>Trebouxiales</taxon>
        <taxon>Trebouxiaceae</taxon>
        <taxon>Symbiochloris</taxon>
    </lineage>
</organism>
<reference evidence="2 3" key="1">
    <citation type="journal article" date="2024" name="Nat. Commun.">
        <title>Phylogenomics reveals the evolutionary origins of lichenization in chlorophyte algae.</title>
        <authorList>
            <person name="Puginier C."/>
            <person name="Libourel C."/>
            <person name="Otte J."/>
            <person name="Skaloud P."/>
            <person name="Haon M."/>
            <person name="Grisel S."/>
            <person name="Petersen M."/>
            <person name="Berrin J.G."/>
            <person name="Delaux P.M."/>
            <person name="Dal Grande F."/>
            <person name="Keller J."/>
        </authorList>
    </citation>
    <scope>NUCLEOTIDE SEQUENCE [LARGE SCALE GENOMIC DNA]</scope>
    <source>
        <strain evidence="2 3">SAG 2036</strain>
    </source>
</reference>
<dbReference type="Gene3D" id="3.40.50.1580">
    <property type="entry name" value="Nucleoside phosphorylase domain"/>
    <property type="match status" value="1"/>
</dbReference>
<dbReference type="AlphaFoldDB" id="A0AAW1NY29"/>
<proteinExistence type="predicted"/>
<dbReference type="Pfam" id="PF01048">
    <property type="entry name" value="PNP_UDP_1"/>
    <property type="match status" value="1"/>
</dbReference>
<dbReference type="InterPro" id="IPR035994">
    <property type="entry name" value="Nucleoside_phosphorylase_sf"/>
</dbReference>
<dbReference type="PANTHER" id="PTHR46994:SF1">
    <property type="entry name" value="5'-METHYLTHIOADENOSINE NUCLEOSIDASE"/>
    <property type="match status" value="1"/>
</dbReference>
<dbReference type="InterPro" id="IPR000845">
    <property type="entry name" value="Nucleoside_phosphorylase_d"/>
</dbReference>
<protein>
    <recommendedName>
        <fullName evidence="1">Nucleoside phosphorylase domain-containing protein</fullName>
    </recommendedName>
</protein>
<dbReference type="GO" id="GO:0008930">
    <property type="term" value="F:methylthioadenosine nucleosidase activity"/>
    <property type="evidence" value="ECO:0007669"/>
    <property type="project" value="InterPro"/>
</dbReference>
<dbReference type="Proteomes" id="UP001465755">
    <property type="component" value="Unassembled WGS sequence"/>
</dbReference>
<gene>
    <name evidence="2" type="ORF">WJX73_005059</name>
</gene>
<dbReference type="SUPFAM" id="SSF53167">
    <property type="entry name" value="Purine and uridine phosphorylases"/>
    <property type="match status" value="1"/>
</dbReference>
<evidence type="ECO:0000259" key="1">
    <source>
        <dbReference type="Pfam" id="PF01048"/>
    </source>
</evidence>
<dbReference type="PANTHER" id="PTHR46994">
    <property type="entry name" value="5'-METHYLTHIOADENOSINE/S-ADENOSYLHOMOCYSTEINE NUCLEOSIDASE 1"/>
    <property type="match status" value="1"/>
</dbReference>
<keyword evidence="3" id="KW-1185">Reference proteome</keyword>
<dbReference type="InterPro" id="IPR044580">
    <property type="entry name" value="MTAN"/>
</dbReference>
<feature type="domain" description="Nucleoside phosphorylase" evidence="1">
    <location>
        <begin position="2"/>
        <end position="218"/>
    </location>
</feature>
<evidence type="ECO:0000313" key="3">
    <source>
        <dbReference type="Proteomes" id="UP001465755"/>
    </source>
</evidence>
<dbReference type="CDD" id="cd09008">
    <property type="entry name" value="MTAN"/>
    <property type="match status" value="1"/>
</dbReference>
<dbReference type="GO" id="GO:0009116">
    <property type="term" value="P:nucleoside metabolic process"/>
    <property type="evidence" value="ECO:0007669"/>
    <property type="project" value="InterPro"/>
</dbReference>